<keyword evidence="7 9" id="KW-0472">Membrane</keyword>
<dbReference type="InterPro" id="IPR039426">
    <property type="entry name" value="TonB-dep_rcpt-like"/>
</dbReference>
<evidence type="ECO:0000256" key="11">
    <source>
        <dbReference type="RuleBase" id="RU003357"/>
    </source>
</evidence>
<dbReference type="InterPro" id="IPR036942">
    <property type="entry name" value="Beta-barrel_TonB_sf"/>
</dbReference>
<dbReference type="PANTHER" id="PTHR47234">
    <property type="match status" value="1"/>
</dbReference>
<dbReference type="Proteomes" id="UP000244189">
    <property type="component" value="Unassembled WGS sequence"/>
</dbReference>
<keyword evidence="4 9" id="KW-0812">Transmembrane</keyword>
<evidence type="ECO:0000313" key="15">
    <source>
        <dbReference type="EMBL" id="PTQ61459.1"/>
    </source>
</evidence>
<sequence>MTKEWRLPRTLLLTATILAAGALAVPASAQDVPAAAPAATQDQATVAPAAEAPATDDTIVVTGSRIRRPDLESASPVAVVDSQQIQSQGIVNTQDLLQKLPQVGIPGLSRTNSNFATSGNGIATINLRNLGDSRTLVLVNGRRFVPGVAGTSVVDVNNIPADFVERIEVVTGGASAIYGSDAIAGVVNYVTKTDMQGIIARAQYGLTSRGDNPNYTASITGGTKFGEDDRGSIIVNGTYSKDLGLLSRKRGISAEDCSAAGCGPQSYSSYSAQGRFQFRNGANESTNAGGYASNLFSFNPDNSVVAGGGTGFNRNSVRRISTPVERYLAAGAAQYKFSDSVTAFLEGTYAKTKSSSQLEALALDSQLDTGVGYGIDNPYIPASIRQQITARNSDGIASNDVTSIDFRRRQNEVFSRSNTNDRDTFRIAGGFRGDISPKWRYEVSGVYGQLKDSTSSQDIDITKYANALDAVTDATGTIVCRDATARAAGCAPINLFGYNTASAAASNYVQSDVPRSVEIKNTQFVANASLNGSLLTLPYGDVQVALGAEYRREKSSENWDALTNAGLNSGNQTPDTVGKFNVKELFGEIDIPILKNVPFVNSLSLQGAARYSDYSTIGTVFSWNAGGEYSPVQGLRFRGNYAIANRAPNINELFSSASETFPPGIQDPCDGVTAASAGTYANACRQIPAIAAAVRNGGTFQYTLADIQSINGFDGGNRNLQEEKGKTLTLGAVIAPDQVRGFSLTVDYFDIKLSNAIGIIPRSTSIQQCLLTSEPQFCNNVIRYDNTGYIKTVNAQNINISDTKTRGIDVNARYGRALGLTTDDRLDVSVLYTHTLRYQTQSDPAAPVNSGVGNLEYGAAFRDKVNATASYRTGPFSVNWTTTYLSPMLDTPRDEFAETSEGLSPEIAAHNEIASRFYHDVQVRARVGEESKQMEMFFGVTNLFDRKPPKLEDNVFYGSITGTTTAADVYDPIGRRFYVGAQLRF</sequence>
<evidence type="ECO:0000259" key="13">
    <source>
        <dbReference type="Pfam" id="PF00593"/>
    </source>
</evidence>
<evidence type="ECO:0000256" key="10">
    <source>
        <dbReference type="PROSITE-ProRule" id="PRU10143"/>
    </source>
</evidence>
<dbReference type="Gene3D" id="2.40.170.20">
    <property type="entry name" value="TonB-dependent receptor, beta-barrel domain"/>
    <property type="match status" value="1"/>
</dbReference>
<feature type="signal peptide" evidence="12">
    <location>
        <begin position="1"/>
        <end position="29"/>
    </location>
</feature>
<keyword evidence="2 9" id="KW-0813">Transport</keyword>
<evidence type="ECO:0000256" key="5">
    <source>
        <dbReference type="ARBA" id="ARBA00022729"/>
    </source>
</evidence>
<feature type="domain" description="TonB-dependent receptor plug" evidence="14">
    <location>
        <begin position="72"/>
        <end position="186"/>
    </location>
</feature>
<dbReference type="Gene3D" id="2.170.130.10">
    <property type="entry name" value="TonB-dependent receptor, plug domain"/>
    <property type="match status" value="1"/>
</dbReference>
<proteinExistence type="inferred from homology"/>
<evidence type="ECO:0000256" key="1">
    <source>
        <dbReference type="ARBA" id="ARBA00004571"/>
    </source>
</evidence>
<comment type="subcellular location">
    <subcellularLocation>
        <location evidence="1 9">Cell outer membrane</location>
        <topology evidence="1 9">Multi-pass membrane protein</topology>
    </subcellularLocation>
</comment>
<keyword evidence="5 12" id="KW-0732">Signal</keyword>
<accession>A0A2T5GQ39</accession>
<evidence type="ECO:0000256" key="9">
    <source>
        <dbReference type="PROSITE-ProRule" id="PRU01360"/>
    </source>
</evidence>
<evidence type="ECO:0000256" key="6">
    <source>
        <dbReference type="ARBA" id="ARBA00023077"/>
    </source>
</evidence>
<feature type="chain" id="PRO_5015500178" evidence="12">
    <location>
        <begin position="30"/>
        <end position="985"/>
    </location>
</feature>
<keyword evidence="6 10" id="KW-0798">TonB box</keyword>
<evidence type="ECO:0000256" key="7">
    <source>
        <dbReference type="ARBA" id="ARBA00023136"/>
    </source>
</evidence>
<evidence type="ECO:0000256" key="2">
    <source>
        <dbReference type="ARBA" id="ARBA00022448"/>
    </source>
</evidence>
<reference evidence="15 16" key="1">
    <citation type="submission" date="2018-04" db="EMBL/GenBank/DDBJ databases">
        <title>Genomic Encyclopedia of Type Strains, Phase III (KMG-III): the genomes of soil and plant-associated and newly described type strains.</title>
        <authorList>
            <person name="Whitman W."/>
        </authorList>
    </citation>
    <scope>NUCLEOTIDE SEQUENCE [LARGE SCALE GENOMIC DNA]</scope>
    <source>
        <strain evidence="15 16">MA101b</strain>
    </source>
</reference>
<dbReference type="PROSITE" id="PS52016">
    <property type="entry name" value="TONB_DEPENDENT_REC_3"/>
    <property type="match status" value="1"/>
</dbReference>
<dbReference type="EMBL" id="QAOG01000002">
    <property type="protein sequence ID" value="PTQ61459.1"/>
    <property type="molecule type" value="Genomic_DNA"/>
</dbReference>
<dbReference type="PANTHER" id="PTHR47234:SF2">
    <property type="entry name" value="TONB-DEPENDENT RECEPTOR"/>
    <property type="match status" value="1"/>
</dbReference>
<evidence type="ECO:0000256" key="3">
    <source>
        <dbReference type="ARBA" id="ARBA00022452"/>
    </source>
</evidence>
<protein>
    <submittedName>
        <fullName evidence="15">TonB-dependent receptor-like protein</fullName>
    </submittedName>
</protein>
<name>A0A2T5GQ39_9SPHN</name>
<feature type="short sequence motif" description="TonB box" evidence="10">
    <location>
        <begin position="58"/>
        <end position="64"/>
    </location>
</feature>
<dbReference type="InterPro" id="IPR010916">
    <property type="entry name" value="TonB_box_CS"/>
</dbReference>
<keyword evidence="8 9" id="KW-0998">Cell outer membrane</keyword>
<keyword evidence="16" id="KW-1185">Reference proteome</keyword>
<evidence type="ECO:0000259" key="14">
    <source>
        <dbReference type="Pfam" id="PF07715"/>
    </source>
</evidence>
<feature type="domain" description="TonB-dependent receptor-like beta-barrel" evidence="13">
    <location>
        <begin position="394"/>
        <end position="943"/>
    </location>
</feature>
<keyword evidence="15" id="KW-0675">Receptor</keyword>
<dbReference type="AlphaFoldDB" id="A0A2T5GQ39"/>
<dbReference type="InterPro" id="IPR000531">
    <property type="entry name" value="Beta-barrel_TonB"/>
</dbReference>
<organism evidence="15 16">
    <name type="scientific">Sphingomonas aurantiaca</name>
    <dbReference type="NCBI Taxonomy" id="185949"/>
    <lineage>
        <taxon>Bacteria</taxon>
        <taxon>Pseudomonadati</taxon>
        <taxon>Pseudomonadota</taxon>
        <taxon>Alphaproteobacteria</taxon>
        <taxon>Sphingomonadales</taxon>
        <taxon>Sphingomonadaceae</taxon>
        <taxon>Sphingomonas</taxon>
    </lineage>
</organism>
<dbReference type="InterPro" id="IPR037066">
    <property type="entry name" value="Plug_dom_sf"/>
</dbReference>
<comment type="similarity">
    <text evidence="9 11">Belongs to the TonB-dependent receptor family.</text>
</comment>
<gene>
    <name evidence="15" type="ORF">C8J26_1794</name>
</gene>
<dbReference type="GO" id="GO:0009279">
    <property type="term" value="C:cell outer membrane"/>
    <property type="evidence" value="ECO:0007669"/>
    <property type="project" value="UniProtKB-SubCell"/>
</dbReference>
<evidence type="ECO:0000256" key="8">
    <source>
        <dbReference type="ARBA" id="ARBA00023237"/>
    </source>
</evidence>
<keyword evidence="3 9" id="KW-1134">Transmembrane beta strand</keyword>
<dbReference type="SUPFAM" id="SSF56935">
    <property type="entry name" value="Porins"/>
    <property type="match status" value="1"/>
</dbReference>
<evidence type="ECO:0000256" key="4">
    <source>
        <dbReference type="ARBA" id="ARBA00022692"/>
    </source>
</evidence>
<evidence type="ECO:0000256" key="12">
    <source>
        <dbReference type="SAM" id="SignalP"/>
    </source>
</evidence>
<dbReference type="Pfam" id="PF00593">
    <property type="entry name" value="TonB_dep_Rec_b-barrel"/>
    <property type="match status" value="1"/>
</dbReference>
<dbReference type="InterPro" id="IPR012910">
    <property type="entry name" value="Plug_dom"/>
</dbReference>
<evidence type="ECO:0000313" key="16">
    <source>
        <dbReference type="Proteomes" id="UP000244189"/>
    </source>
</evidence>
<dbReference type="PROSITE" id="PS00430">
    <property type="entry name" value="TONB_DEPENDENT_REC_1"/>
    <property type="match status" value="1"/>
</dbReference>
<comment type="caution">
    <text evidence="15">The sequence shown here is derived from an EMBL/GenBank/DDBJ whole genome shotgun (WGS) entry which is preliminary data.</text>
</comment>
<dbReference type="Pfam" id="PF07715">
    <property type="entry name" value="Plug"/>
    <property type="match status" value="1"/>
</dbReference>